<dbReference type="InterPro" id="IPR050109">
    <property type="entry name" value="HTH-type_TetR-like_transc_reg"/>
</dbReference>
<dbReference type="Pfam" id="PF02909">
    <property type="entry name" value="TetR_C_1"/>
    <property type="match status" value="1"/>
</dbReference>
<comment type="caution">
    <text evidence="6">The sequence shown here is derived from an EMBL/GenBank/DDBJ whole genome shotgun (WGS) entry which is preliminary data.</text>
</comment>
<accession>A0ABW7Z5A9</accession>
<organism evidence="6 7">
    <name type="scientific">Nonomuraea typhae</name>
    <dbReference type="NCBI Taxonomy" id="2603600"/>
    <lineage>
        <taxon>Bacteria</taxon>
        <taxon>Bacillati</taxon>
        <taxon>Actinomycetota</taxon>
        <taxon>Actinomycetes</taxon>
        <taxon>Streptosporangiales</taxon>
        <taxon>Streptosporangiaceae</taxon>
        <taxon>Nonomuraea</taxon>
    </lineage>
</organism>
<evidence type="ECO:0000313" key="7">
    <source>
        <dbReference type="Proteomes" id="UP001612741"/>
    </source>
</evidence>
<evidence type="ECO:0000313" key="6">
    <source>
        <dbReference type="EMBL" id="MFI6502709.1"/>
    </source>
</evidence>
<proteinExistence type="predicted"/>
<reference evidence="6 7" key="1">
    <citation type="submission" date="2024-10" db="EMBL/GenBank/DDBJ databases">
        <title>The Natural Products Discovery Center: Release of the First 8490 Sequenced Strains for Exploring Actinobacteria Biosynthetic Diversity.</title>
        <authorList>
            <person name="Kalkreuter E."/>
            <person name="Kautsar S.A."/>
            <person name="Yang D."/>
            <person name="Bader C.D."/>
            <person name="Teijaro C.N."/>
            <person name="Fluegel L."/>
            <person name="Davis C.M."/>
            <person name="Simpson J.R."/>
            <person name="Lauterbach L."/>
            <person name="Steele A.D."/>
            <person name="Gui C."/>
            <person name="Meng S."/>
            <person name="Li G."/>
            <person name="Viehrig K."/>
            <person name="Ye F."/>
            <person name="Su P."/>
            <person name="Kiefer A.F."/>
            <person name="Nichols A."/>
            <person name="Cepeda A.J."/>
            <person name="Yan W."/>
            <person name="Fan B."/>
            <person name="Jiang Y."/>
            <person name="Adhikari A."/>
            <person name="Zheng C.-J."/>
            <person name="Schuster L."/>
            <person name="Cowan T.M."/>
            <person name="Smanski M.J."/>
            <person name="Chevrette M.G."/>
            <person name="De Carvalho L.P.S."/>
            <person name="Shen B."/>
        </authorList>
    </citation>
    <scope>NUCLEOTIDE SEQUENCE [LARGE SCALE GENOMIC DNA]</scope>
    <source>
        <strain evidence="6 7">NPDC050545</strain>
    </source>
</reference>
<dbReference type="InterPro" id="IPR009057">
    <property type="entry name" value="Homeodomain-like_sf"/>
</dbReference>
<feature type="DNA-binding region" description="H-T-H motif" evidence="4">
    <location>
        <begin position="76"/>
        <end position="95"/>
    </location>
</feature>
<keyword evidence="1" id="KW-0805">Transcription regulation</keyword>
<evidence type="ECO:0000259" key="5">
    <source>
        <dbReference type="PROSITE" id="PS50977"/>
    </source>
</evidence>
<dbReference type="InterPro" id="IPR004111">
    <property type="entry name" value="Repressor_TetR_C"/>
</dbReference>
<dbReference type="Gene3D" id="1.10.357.10">
    <property type="entry name" value="Tetracycline Repressor, domain 2"/>
    <property type="match status" value="1"/>
</dbReference>
<evidence type="ECO:0000256" key="1">
    <source>
        <dbReference type="ARBA" id="ARBA00023015"/>
    </source>
</evidence>
<dbReference type="PANTHER" id="PTHR30055:SF151">
    <property type="entry name" value="TRANSCRIPTIONAL REGULATORY PROTEIN"/>
    <property type="match status" value="1"/>
</dbReference>
<dbReference type="Gene3D" id="1.10.10.60">
    <property type="entry name" value="Homeodomain-like"/>
    <property type="match status" value="1"/>
</dbReference>
<dbReference type="InterPro" id="IPR036271">
    <property type="entry name" value="Tet_transcr_reg_TetR-rel_C_sf"/>
</dbReference>
<dbReference type="PANTHER" id="PTHR30055">
    <property type="entry name" value="HTH-TYPE TRANSCRIPTIONAL REGULATOR RUTR"/>
    <property type="match status" value="1"/>
</dbReference>
<protein>
    <submittedName>
        <fullName evidence="6">TetR/AcrR family transcriptional regulator C-terminal domain-containing protein</fullName>
    </submittedName>
</protein>
<feature type="domain" description="HTH tetR-type" evidence="5">
    <location>
        <begin position="53"/>
        <end position="113"/>
    </location>
</feature>
<dbReference type="EMBL" id="JBITGY010000010">
    <property type="protein sequence ID" value="MFI6502709.1"/>
    <property type="molecule type" value="Genomic_DNA"/>
</dbReference>
<evidence type="ECO:0000256" key="4">
    <source>
        <dbReference type="PROSITE-ProRule" id="PRU00335"/>
    </source>
</evidence>
<dbReference type="RefSeq" id="WP_397088176.1">
    <property type="nucleotide sequence ID" value="NZ_JBITGY010000010.1"/>
</dbReference>
<dbReference type="PROSITE" id="PS50977">
    <property type="entry name" value="HTH_TETR_2"/>
    <property type="match status" value="1"/>
</dbReference>
<keyword evidence="3" id="KW-0804">Transcription</keyword>
<dbReference type="Proteomes" id="UP001612741">
    <property type="component" value="Unassembled WGS sequence"/>
</dbReference>
<evidence type="ECO:0000256" key="2">
    <source>
        <dbReference type="ARBA" id="ARBA00023125"/>
    </source>
</evidence>
<dbReference type="InterPro" id="IPR001647">
    <property type="entry name" value="HTH_TetR"/>
</dbReference>
<keyword evidence="2 4" id="KW-0238">DNA-binding</keyword>
<name>A0ABW7Z5A9_9ACTN</name>
<sequence>MSSCVQCGAPLDVPARGRKPRYCSRACQARAYRARLHTRTTPAPPARRPADPGLSRDRIVRSAILIADAHGLESLSMRHVATALGVKVMSLYTHIGGKDELTGLMVEAVFREQDPGSRAHGGWRAALESAARWEWALYSRHPWVLEVIATVRPPLVPSLLAQFERGLGAFDGLGLDPVTVHRLYLGVSGLLQGLALLRVSEITAERRGTLSQWRTVQVPAALAELGPGRYPRQAALGGDPGVMADLSDLDEIFEFSLGLHLDGIARLLEAR</sequence>
<keyword evidence="7" id="KW-1185">Reference proteome</keyword>
<evidence type="ECO:0000256" key="3">
    <source>
        <dbReference type="ARBA" id="ARBA00023163"/>
    </source>
</evidence>
<dbReference type="SUPFAM" id="SSF46689">
    <property type="entry name" value="Homeodomain-like"/>
    <property type="match status" value="1"/>
</dbReference>
<gene>
    <name evidence="6" type="ORF">ACIBG2_35395</name>
</gene>
<dbReference type="SUPFAM" id="SSF48498">
    <property type="entry name" value="Tetracyclin repressor-like, C-terminal domain"/>
    <property type="match status" value="1"/>
</dbReference>